<dbReference type="Proteomes" id="UP000295509">
    <property type="component" value="Unassembled WGS sequence"/>
</dbReference>
<accession>A0A4R8LQI0</accession>
<sequence length="123" mass="13470">MSARAAVTATPYGDVDTAGLDALQSSYDTTRMLDAVGTLDEVRASLYDPEHLRNDLLHLHSMAHTIVNGASLMAMSDDTPFVDQLTDVLDRIDHYVAELISIREVLQPLEALRSDDMGDPNGR</sequence>
<evidence type="ECO:0008006" key="3">
    <source>
        <dbReference type="Google" id="ProtNLM"/>
    </source>
</evidence>
<reference evidence="1 2" key="1">
    <citation type="submission" date="2019-03" db="EMBL/GenBank/DDBJ databases">
        <title>Genomic Encyclopedia of Type Strains, Phase III (KMG-III): the genomes of soil and plant-associated and newly described type strains.</title>
        <authorList>
            <person name="Whitman W."/>
        </authorList>
    </citation>
    <scope>NUCLEOTIDE SEQUENCE [LARGE SCALE GENOMIC DNA]</scope>
    <source>
        <strain evidence="1 2">LMG 29544</strain>
    </source>
</reference>
<dbReference type="NCBIfam" id="NF041282">
    <property type="entry name" value="TnpC_regulator"/>
    <property type="match status" value="1"/>
</dbReference>
<name>A0A4R8LQI0_9BURK</name>
<dbReference type="AlphaFoldDB" id="A0A4R8LQI0"/>
<keyword evidence="2" id="KW-1185">Reference proteome</keyword>
<dbReference type="InterPro" id="IPR049837">
    <property type="entry name" value="TnpC_reg-like"/>
</dbReference>
<comment type="caution">
    <text evidence="1">The sequence shown here is derived from an EMBL/GenBank/DDBJ whole genome shotgun (WGS) entry which is preliminary data.</text>
</comment>
<evidence type="ECO:0000313" key="2">
    <source>
        <dbReference type="Proteomes" id="UP000295509"/>
    </source>
</evidence>
<dbReference type="OrthoDB" id="582700at2"/>
<protein>
    <recommendedName>
        <fullName evidence="3">Transposase</fullName>
    </recommendedName>
</protein>
<evidence type="ECO:0000313" key="1">
    <source>
        <dbReference type="EMBL" id="TDY48120.1"/>
    </source>
</evidence>
<dbReference type="RefSeq" id="WP_134192774.1">
    <property type="nucleotide sequence ID" value="NZ_JBHLUW010000061.1"/>
</dbReference>
<gene>
    <name evidence="1" type="ORF">BX592_11154</name>
</gene>
<organism evidence="1 2">
    <name type="scientific">Paraburkholderia rhizosphaerae</name>
    <dbReference type="NCBI Taxonomy" id="480658"/>
    <lineage>
        <taxon>Bacteria</taxon>
        <taxon>Pseudomonadati</taxon>
        <taxon>Pseudomonadota</taxon>
        <taxon>Betaproteobacteria</taxon>
        <taxon>Burkholderiales</taxon>
        <taxon>Burkholderiaceae</taxon>
        <taxon>Paraburkholderia</taxon>
    </lineage>
</organism>
<proteinExistence type="predicted"/>
<dbReference type="EMBL" id="SORE01000011">
    <property type="protein sequence ID" value="TDY48120.1"/>
    <property type="molecule type" value="Genomic_DNA"/>
</dbReference>